<proteinExistence type="predicted"/>
<dbReference type="RefSeq" id="WP_380806068.1">
    <property type="nucleotide sequence ID" value="NZ_JBHSFZ010000054.1"/>
</dbReference>
<feature type="domain" description="SnoaL-like" evidence="1">
    <location>
        <begin position="6"/>
        <end position="138"/>
    </location>
</feature>
<dbReference type="InterPro" id="IPR032710">
    <property type="entry name" value="NTF2-like_dom_sf"/>
</dbReference>
<evidence type="ECO:0000313" key="2">
    <source>
        <dbReference type="EMBL" id="MFC4595639.1"/>
    </source>
</evidence>
<dbReference type="SUPFAM" id="SSF54427">
    <property type="entry name" value="NTF2-like"/>
    <property type="match status" value="1"/>
</dbReference>
<evidence type="ECO:0000313" key="3">
    <source>
        <dbReference type="Proteomes" id="UP001595957"/>
    </source>
</evidence>
<dbReference type="EMBL" id="JBHSFZ010000054">
    <property type="protein sequence ID" value="MFC4595639.1"/>
    <property type="molecule type" value="Genomic_DNA"/>
</dbReference>
<gene>
    <name evidence="2" type="ORF">ACFO3E_15850</name>
</gene>
<dbReference type="InterPro" id="IPR037401">
    <property type="entry name" value="SnoaL-like"/>
</dbReference>
<name>A0ABV9F376_9SPHN</name>
<protein>
    <submittedName>
        <fullName evidence="2">Nuclear transport factor 2 family protein</fullName>
    </submittedName>
</protein>
<evidence type="ECO:0000259" key="1">
    <source>
        <dbReference type="Pfam" id="PF13577"/>
    </source>
</evidence>
<dbReference type="Proteomes" id="UP001595957">
    <property type="component" value="Unassembled WGS sequence"/>
</dbReference>
<reference evidence="3" key="1">
    <citation type="journal article" date="2019" name="Int. J. Syst. Evol. Microbiol.">
        <title>The Global Catalogue of Microorganisms (GCM) 10K type strain sequencing project: providing services to taxonomists for standard genome sequencing and annotation.</title>
        <authorList>
            <consortium name="The Broad Institute Genomics Platform"/>
            <consortium name="The Broad Institute Genome Sequencing Center for Infectious Disease"/>
            <person name="Wu L."/>
            <person name="Ma J."/>
        </authorList>
    </citation>
    <scope>NUCLEOTIDE SEQUENCE [LARGE SCALE GENOMIC DNA]</scope>
    <source>
        <strain evidence="3">NBRC 103632</strain>
    </source>
</reference>
<keyword evidence="3" id="KW-1185">Reference proteome</keyword>
<comment type="caution">
    <text evidence="2">The sequence shown here is derived from an EMBL/GenBank/DDBJ whole genome shotgun (WGS) entry which is preliminary data.</text>
</comment>
<dbReference type="Pfam" id="PF13577">
    <property type="entry name" value="SnoaL_4"/>
    <property type="match status" value="1"/>
</dbReference>
<organism evidence="2 3">
    <name type="scientific">Sphingobium tyrosinilyticum</name>
    <dbReference type="NCBI Taxonomy" id="2715436"/>
    <lineage>
        <taxon>Bacteria</taxon>
        <taxon>Pseudomonadati</taxon>
        <taxon>Pseudomonadota</taxon>
        <taxon>Alphaproteobacteria</taxon>
        <taxon>Sphingomonadales</taxon>
        <taxon>Sphingomonadaceae</taxon>
        <taxon>Sphingobium</taxon>
    </lineage>
</organism>
<sequence>MDALTTLLEIEALKRPKAEYFFYLDTKQWDLWLGLFTRDIILQWDRAVSTRGEDGQTMGPLVGIDAIAQAMPVSMNDLQTVHHGHTPIIDLTSESDATGVWAMEEIIGAPHRDYILHGFGHYRETYRKEEGRWRISKLHLTRLRIGRKSL</sequence>
<accession>A0ABV9F376</accession>
<dbReference type="Gene3D" id="3.10.450.50">
    <property type="match status" value="1"/>
</dbReference>